<dbReference type="EMBL" id="JAJSPL020000019">
    <property type="protein sequence ID" value="KAK7740672.1"/>
    <property type="molecule type" value="Genomic_DNA"/>
</dbReference>
<keyword evidence="3" id="KW-1185">Reference proteome</keyword>
<organism evidence="2 3">
    <name type="scientific">Cytospora paraplurivora</name>
    <dbReference type="NCBI Taxonomy" id="2898453"/>
    <lineage>
        <taxon>Eukaryota</taxon>
        <taxon>Fungi</taxon>
        <taxon>Dikarya</taxon>
        <taxon>Ascomycota</taxon>
        <taxon>Pezizomycotina</taxon>
        <taxon>Sordariomycetes</taxon>
        <taxon>Sordariomycetidae</taxon>
        <taxon>Diaporthales</taxon>
        <taxon>Cytosporaceae</taxon>
        <taxon>Cytospora</taxon>
    </lineage>
</organism>
<protein>
    <submittedName>
        <fullName evidence="2">Uncharacterized protein</fullName>
    </submittedName>
</protein>
<evidence type="ECO:0000256" key="1">
    <source>
        <dbReference type="SAM" id="MobiDB-lite"/>
    </source>
</evidence>
<feature type="compositionally biased region" description="Acidic residues" evidence="1">
    <location>
        <begin position="601"/>
        <end position="611"/>
    </location>
</feature>
<reference evidence="2 3" key="1">
    <citation type="journal article" date="2023" name="PLoS ONE">
        <title>Cytospora paraplurivora sp. nov. isolated from orchards with fruit tree decline syndrome in Ontario, Canada.</title>
        <authorList>
            <person name="Ilyukhin E."/>
            <person name="Nguyen H.D.T."/>
            <person name="Castle A.J."/>
            <person name="Ellouze W."/>
        </authorList>
    </citation>
    <scope>NUCLEOTIDE SEQUENCE [LARGE SCALE GENOMIC DNA]</scope>
    <source>
        <strain evidence="2 3">FDS-564</strain>
    </source>
</reference>
<accession>A0AAN9U7T1</accession>
<evidence type="ECO:0000313" key="2">
    <source>
        <dbReference type="EMBL" id="KAK7740672.1"/>
    </source>
</evidence>
<feature type="region of interest" description="Disordered" evidence="1">
    <location>
        <begin position="229"/>
        <end position="266"/>
    </location>
</feature>
<sequence length="624" mass="69860">MNVKITVAVEDYRPSYTNKHDGVLLQSPISPSRLPGRKVLVRQDQGERKNEVTLMKPEELIKLDSGPRSTYAHGIIIRSHPKSASRKGDAIWLRESAPLYHDKSIPRRTHIKAYNLRTWQPITVALGDVCWIPKYRKLDCGEDEEELLTTSGPLVKKYDKRTYCLAVVQRLYSRNGVVEAKRVELRELVEQDTWKYQNLTALPDGEIRIGELFRRCLASVAPDVLSDVGLGEEDSDQPSIVPLEGGWGSGRTITSTPAPSDNISEKAPLDASIGYSHVDGEDDPDMVRRILDLERKVMAKQARKPKPLVPAGPPPHGICNLHHKCPTPPKIFIQANMPTLENLYPRHHHLEDHLCPIGAAHELHCVFQLRRGGNGHSNDNDKATEGDIVDKRHCIIPPNIRHTCCATNAWPKNKRILPPPRGMMEVGEDEVVRRGGRGTVYVVSERPEESDYSDLPVEVRAVGFVPAWDLDEWGRRLFGYREKTEMVEREGVAVRGEEWVNGCGGLDAGGADSCRVEVYTQQLMPGQYVPGPSCCAERPIYGHKDVQTGSETVGSASMPIVLDDSSDGDDEEMMEEDEEVARKEEEEGPDVFGDRHFDGHDEFDEDYDDTAGDVFGDKMVTDVY</sequence>
<name>A0AAN9U7T1_9PEZI</name>
<gene>
    <name evidence="2" type="ORF">SLS53_005140</name>
</gene>
<evidence type="ECO:0000313" key="3">
    <source>
        <dbReference type="Proteomes" id="UP001320245"/>
    </source>
</evidence>
<dbReference type="Proteomes" id="UP001320245">
    <property type="component" value="Unassembled WGS sequence"/>
</dbReference>
<feature type="region of interest" description="Disordered" evidence="1">
    <location>
        <begin position="558"/>
        <end position="612"/>
    </location>
</feature>
<proteinExistence type="predicted"/>
<dbReference type="AlphaFoldDB" id="A0AAN9U7T1"/>
<feature type="compositionally biased region" description="Acidic residues" evidence="1">
    <location>
        <begin position="564"/>
        <end position="579"/>
    </location>
</feature>
<feature type="compositionally biased region" description="Polar residues" evidence="1">
    <location>
        <begin position="251"/>
        <end position="262"/>
    </location>
</feature>
<comment type="caution">
    <text evidence="2">The sequence shown here is derived from an EMBL/GenBank/DDBJ whole genome shotgun (WGS) entry which is preliminary data.</text>
</comment>